<evidence type="ECO:0000256" key="4">
    <source>
        <dbReference type="ARBA" id="ARBA00023163"/>
    </source>
</evidence>
<dbReference type="InterPro" id="IPR000847">
    <property type="entry name" value="LysR_HTH_N"/>
</dbReference>
<organism evidence="6 7">
    <name type="scientific">Vibrio tubiashii</name>
    <dbReference type="NCBI Taxonomy" id="29498"/>
    <lineage>
        <taxon>Bacteria</taxon>
        <taxon>Pseudomonadati</taxon>
        <taxon>Pseudomonadota</taxon>
        <taxon>Gammaproteobacteria</taxon>
        <taxon>Vibrionales</taxon>
        <taxon>Vibrionaceae</taxon>
        <taxon>Vibrio</taxon>
        <taxon>Vibrio oreintalis group</taxon>
    </lineage>
</organism>
<dbReference type="Pfam" id="PF00126">
    <property type="entry name" value="HTH_1"/>
    <property type="match status" value="1"/>
</dbReference>
<dbReference type="PROSITE" id="PS50931">
    <property type="entry name" value="HTH_LYSR"/>
    <property type="match status" value="1"/>
</dbReference>
<sequence>MSLNLEYLAAFIDVFEQGSFAKAASKSSQHASTFSRKISALEDYLGFDLFVRHSRYLEPTEQASALYDHAKAFLTEANLFDTKVNSIFHGHTGSSVIVIDTSVIELGMLESISQLIRAMPSVKVTIKTGDTESVRTALVNGEADMAFALATFSLPAEINGFRYLEFPLTRVATQAYLEQFGYQQGKPLSPSTIRSMTQVVMTPLRNLGVESQVYSHNVINSDSFFIARELARHGAGWSNLPLSMVDADVKSGEIISFDVEDDFHLAWSVELLWSTEKVYDPIREQLIKMLE</sequence>
<keyword evidence="3" id="KW-0238">DNA-binding</keyword>
<evidence type="ECO:0000313" key="7">
    <source>
        <dbReference type="Proteomes" id="UP000572722"/>
    </source>
</evidence>
<evidence type="ECO:0000313" key="6">
    <source>
        <dbReference type="EMBL" id="NOI79804.1"/>
    </source>
</evidence>
<name>A0AAE5GN17_9VIBR</name>
<dbReference type="InterPro" id="IPR036390">
    <property type="entry name" value="WH_DNA-bd_sf"/>
</dbReference>
<dbReference type="GO" id="GO:0000976">
    <property type="term" value="F:transcription cis-regulatory region binding"/>
    <property type="evidence" value="ECO:0007669"/>
    <property type="project" value="TreeGrafter"/>
</dbReference>
<accession>A0AAE5GN17</accession>
<dbReference type="PANTHER" id="PTHR30126">
    <property type="entry name" value="HTH-TYPE TRANSCRIPTIONAL REGULATOR"/>
    <property type="match status" value="1"/>
</dbReference>
<dbReference type="RefSeq" id="WP_171320509.1">
    <property type="nucleotide sequence ID" value="NZ_VTXO01000001.1"/>
</dbReference>
<dbReference type="EMBL" id="VTXO01000001">
    <property type="protein sequence ID" value="NOI79804.1"/>
    <property type="molecule type" value="Genomic_DNA"/>
</dbReference>
<keyword evidence="2" id="KW-0805">Transcription regulation</keyword>
<evidence type="ECO:0000256" key="2">
    <source>
        <dbReference type="ARBA" id="ARBA00023015"/>
    </source>
</evidence>
<protein>
    <submittedName>
        <fullName evidence="6">LysR family transcriptional regulator</fullName>
    </submittedName>
</protein>
<dbReference type="SUPFAM" id="SSF53850">
    <property type="entry name" value="Periplasmic binding protein-like II"/>
    <property type="match status" value="1"/>
</dbReference>
<dbReference type="AlphaFoldDB" id="A0AAE5GN17"/>
<evidence type="ECO:0000259" key="5">
    <source>
        <dbReference type="PROSITE" id="PS50931"/>
    </source>
</evidence>
<proteinExistence type="inferred from homology"/>
<dbReference type="GO" id="GO:0003700">
    <property type="term" value="F:DNA-binding transcription factor activity"/>
    <property type="evidence" value="ECO:0007669"/>
    <property type="project" value="InterPro"/>
</dbReference>
<gene>
    <name evidence="6" type="ORF">F0237_03930</name>
</gene>
<dbReference type="Gene3D" id="3.40.190.290">
    <property type="match status" value="1"/>
</dbReference>
<dbReference type="Proteomes" id="UP000572722">
    <property type="component" value="Unassembled WGS sequence"/>
</dbReference>
<keyword evidence="4" id="KW-0804">Transcription</keyword>
<dbReference type="Gene3D" id="1.10.10.10">
    <property type="entry name" value="Winged helix-like DNA-binding domain superfamily/Winged helix DNA-binding domain"/>
    <property type="match status" value="1"/>
</dbReference>
<dbReference type="InterPro" id="IPR005119">
    <property type="entry name" value="LysR_subst-bd"/>
</dbReference>
<comment type="caution">
    <text evidence="6">The sequence shown here is derived from an EMBL/GenBank/DDBJ whole genome shotgun (WGS) entry which is preliminary data.</text>
</comment>
<dbReference type="Pfam" id="PF03466">
    <property type="entry name" value="LysR_substrate"/>
    <property type="match status" value="1"/>
</dbReference>
<dbReference type="PANTHER" id="PTHR30126:SF91">
    <property type="entry name" value="LYSR FAMILY TRANSCRIPTIONAL REGULATOR"/>
    <property type="match status" value="1"/>
</dbReference>
<dbReference type="SUPFAM" id="SSF46785">
    <property type="entry name" value="Winged helix' DNA-binding domain"/>
    <property type="match status" value="1"/>
</dbReference>
<evidence type="ECO:0000256" key="1">
    <source>
        <dbReference type="ARBA" id="ARBA00009437"/>
    </source>
</evidence>
<reference evidence="6 7" key="1">
    <citation type="submission" date="2019-08" db="EMBL/GenBank/DDBJ databases">
        <title>Draft genome sequencing and comparative genomics of hatchery-associated Vibrios.</title>
        <authorList>
            <person name="Kehlet-Delgado H."/>
            <person name="Mueller R.S."/>
        </authorList>
    </citation>
    <scope>NUCLEOTIDE SEQUENCE [LARGE SCALE GENOMIC DNA]</scope>
    <source>
        <strain evidence="6 7">01-65-5-1</strain>
    </source>
</reference>
<dbReference type="InterPro" id="IPR036388">
    <property type="entry name" value="WH-like_DNA-bd_sf"/>
</dbReference>
<feature type="domain" description="HTH lysR-type" evidence="5">
    <location>
        <begin position="3"/>
        <end position="60"/>
    </location>
</feature>
<evidence type="ECO:0000256" key="3">
    <source>
        <dbReference type="ARBA" id="ARBA00023125"/>
    </source>
</evidence>
<comment type="similarity">
    <text evidence="1">Belongs to the LysR transcriptional regulatory family.</text>
</comment>